<dbReference type="InParanoid" id="G2Y7F4"/>
<organism evidence="1 2">
    <name type="scientific">Botryotinia fuckeliana (strain T4)</name>
    <name type="common">Noble rot fungus</name>
    <name type="synonym">Botrytis cinerea</name>
    <dbReference type="NCBI Taxonomy" id="999810"/>
    <lineage>
        <taxon>Eukaryota</taxon>
        <taxon>Fungi</taxon>
        <taxon>Dikarya</taxon>
        <taxon>Ascomycota</taxon>
        <taxon>Pezizomycotina</taxon>
        <taxon>Leotiomycetes</taxon>
        <taxon>Helotiales</taxon>
        <taxon>Sclerotiniaceae</taxon>
        <taxon>Botrytis</taxon>
    </lineage>
</organism>
<dbReference type="HOGENOM" id="CLU_3207531_0_0_1"/>
<sequence>MQEKFSHASWMTEKVIAKPALSNFFKEATMEIKNNRFQTAMPSRL</sequence>
<accession>G2Y7F4</accession>
<dbReference type="AlphaFoldDB" id="G2Y7F4"/>
<dbReference type="Proteomes" id="UP000008177">
    <property type="component" value="Unplaced contigs"/>
</dbReference>
<name>G2Y7F4_BOTF4</name>
<evidence type="ECO:0000313" key="2">
    <source>
        <dbReference type="Proteomes" id="UP000008177"/>
    </source>
</evidence>
<dbReference type="EMBL" id="FQ790293">
    <property type="protein sequence ID" value="CCD48556.1"/>
    <property type="molecule type" value="Genomic_DNA"/>
</dbReference>
<protein>
    <submittedName>
        <fullName evidence="1">Uncharacterized protein</fullName>
    </submittedName>
</protein>
<gene>
    <name evidence="1" type="ORF">BofuT4_uP109400.1</name>
</gene>
<evidence type="ECO:0000313" key="1">
    <source>
        <dbReference type="EMBL" id="CCD48556.1"/>
    </source>
</evidence>
<proteinExistence type="predicted"/>
<reference evidence="2" key="1">
    <citation type="journal article" date="2011" name="PLoS Genet.">
        <title>Genomic analysis of the necrotrophic fungal pathogens Sclerotinia sclerotiorum and Botrytis cinerea.</title>
        <authorList>
            <person name="Amselem J."/>
            <person name="Cuomo C.A."/>
            <person name="van Kan J.A."/>
            <person name="Viaud M."/>
            <person name="Benito E.P."/>
            <person name="Couloux A."/>
            <person name="Coutinho P.M."/>
            <person name="de Vries R.P."/>
            <person name="Dyer P.S."/>
            <person name="Fillinger S."/>
            <person name="Fournier E."/>
            <person name="Gout L."/>
            <person name="Hahn M."/>
            <person name="Kohn L."/>
            <person name="Lapalu N."/>
            <person name="Plummer K.M."/>
            <person name="Pradier J.M."/>
            <person name="Quevillon E."/>
            <person name="Sharon A."/>
            <person name="Simon A."/>
            <person name="ten Have A."/>
            <person name="Tudzynski B."/>
            <person name="Tudzynski P."/>
            <person name="Wincker P."/>
            <person name="Andrew M."/>
            <person name="Anthouard V."/>
            <person name="Beever R.E."/>
            <person name="Beffa R."/>
            <person name="Benoit I."/>
            <person name="Bouzid O."/>
            <person name="Brault B."/>
            <person name="Chen Z."/>
            <person name="Choquer M."/>
            <person name="Collemare J."/>
            <person name="Cotton P."/>
            <person name="Danchin E.G."/>
            <person name="Da Silva C."/>
            <person name="Gautier A."/>
            <person name="Giraud C."/>
            <person name="Giraud T."/>
            <person name="Gonzalez C."/>
            <person name="Grossetete S."/>
            <person name="Guldener U."/>
            <person name="Henrissat B."/>
            <person name="Howlett B.J."/>
            <person name="Kodira C."/>
            <person name="Kretschmer M."/>
            <person name="Lappartient A."/>
            <person name="Leroch M."/>
            <person name="Levis C."/>
            <person name="Mauceli E."/>
            <person name="Neuveglise C."/>
            <person name="Oeser B."/>
            <person name="Pearson M."/>
            <person name="Poulain J."/>
            <person name="Poussereau N."/>
            <person name="Quesneville H."/>
            <person name="Rascle C."/>
            <person name="Schumacher J."/>
            <person name="Segurens B."/>
            <person name="Sexton A."/>
            <person name="Silva E."/>
            <person name="Sirven C."/>
            <person name="Soanes D.M."/>
            <person name="Talbot N.J."/>
            <person name="Templeton M."/>
            <person name="Yandava C."/>
            <person name="Yarden O."/>
            <person name="Zeng Q."/>
            <person name="Rollins J.A."/>
            <person name="Lebrun M.H."/>
            <person name="Dickman M."/>
        </authorList>
    </citation>
    <scope>NUCLEOTIDE SEQUENCE [LARGE SCALE GENOMIC DNA]</scope>
    <source>
        <strain evidence="2">T4</strain>
    </source>
</reference>